<evidence type="ECO:0000256" key="4">
    <source>
        <dbReference type="ARBA" id="ARBA00022475"/>
    </source>
</evidence>
<dbReference type="GO" id="GO:0005886">
    <property type="term" value="C:plasma membrane"/>
    <property type="evidence" value="ECO:0007669"/>
    <property type="project" value="UniProtKB-SubCell"/>
</dbReference>
<evidence type="ECO:0000256" key="2">
    <source>
        <dbReference type="ARBA" id="ARBA00009765"/>
    </source>
</evidence>
<dbReference type="EMBL" id="LGKP01000021">
    <property type="protein sequence ID" value="KPL86651.1"/>
    <property type="molecule type" value="Genomic_DNA"/>
</dbReference>
<dbReference type="InterPro" id="IPR004488">
    <property type="entry name" value="Mg/Co-transport_prot_CorA"/>
</dbReference>
<protein>
    <recommendedName>
        <fullName evidence="8">Magnesium transport protein CorA</fullName>
    </recommendedName>
</protein>
<reference evidence="9 10" key="1">
    <citation type="submission" date="2015-07" db="EMBL/GenBank/DDBJ databases">
        <title>Whole genome sequence of Herpetosiphon geysericola DSM 7119.</title>
        <authorList>
            <person name="Hemp J."/>
            <person name="Ward L.M."/>
            <person name="Pace L.A."/>
            <person name="Fischer W.W."/>
        </authorList>
    </citation>
    <scope>NUCLEOTIDE SEQUENCE [LARGE SCALE GENOMIC DNA]</scope>
    <source>
        <strain evidence="9 10">DSM 7119</strain>
    </source>
</reference>
<dbReference type="AlphaFoldDB" id="A0A0P6Y1Z4"/>
<comment type="subcellular location">
    <subcellularLocation>
        <location evidence="1">Cell membrane</location>
        <topology evidence="1">Multi-pass membrane protein</topology>
    </subcellularLocation>
    <subcellularLocation>
        <location evidence="8">Membrane</location>
        <topology evidence="8">Multi-pass membrane protein</topology>
    </subcellularLocation>
</comment>
<dbReference type="GO" id="GO:0050897">
    <property type="term" value="F:cobalt ion binding"/>
    <property type="evidence" value="ECO:0007669"/>
    <property type="project" value="TreeGrafter"/>
</dbReference>
<evidence type="ECO:0000256" key="1">
    <source>
        <dbReference type="ARBA" id="ARBA00004651"/>
    </source>
</evidence>
<evidence type="ECO:0000256" key="3">
    <source>
        <dbReference type="ARBA" id="ARBA00022448"/>
    </source>
</evidence>
<keyword evidence="4 8" id="KW-1003">Cell membrane</keyword>
<accession>A0A0P6Y1Z4</accession>
<dbReference type="GO" id="GO:0015095">
    <property type="term" value="F:magnesium ion transmembrane transporter activity"/>
    <property type="evidence" value="ECO:0007669"/>
    <property type="project" value="UniProtKB-UniRule"/>
</dbReference>
<evidence type="ECO:0000256" key="6">
    <source>
        <dbReference type="ARBA" id="ARBA00022989"/>
    </source>
</evidence>
<gene>
    <name evidence="8" type="primary">corA</name>
    <name evidence="9" type="ORF">SE18_11695</name>
</gene>
<dbReference type="PANTHER" id="PTHR46494">
    <property type="entry name" value="CORA FAMILY METAL ION TRANSPORTER (EUROFUNG)"/>
    <property type="match status" value="1"/>
</dbReference>
<dbReference type="FunFam" id="1.20.58.340:FF:000012">
    <property type="entry name" value="Magnesium transport protein CorA"/>
    <property type="match status" value="1"/>
</dbReference>
<comment type="similarity">
    <text evidence="2 8">Belongs to the CorA metal ion transporter (MIT) (TC 1.A.35) family.</text>
</comment>
<dbReference type="Proteomes" id="UP000050277">
    <property type="component" value="Unassembled WGS sequence"/>
</dbReference>
<dbReference type="PANTHER" id="PTHR46494:SF1">
    <property type="entry name" value="CORA FAMILY METAL ION TRANSPORTER (EUROFUNG)"/>
    <property type="match status" value="1"/>
</dbReference>
<dbReference type="Gene3D" id="1.20.58.340">
    <property type="entry name" value="Magnesium transport protein CorA, transmembrane region"/>
    <property type="match status" value="2"/>
</dbReference>
<sequence>MVSMFQALYSLPDQALRKLSSVDEIREVRASGEGMLWVNLYSCQSSEYDIFLRDMFHFHPLAIEDTLSTGYQPPKVDDFGDYLFIIVHALAVGEDVSRLSTDELNCFVGRNFVVTASHVRLAALDSIWERAGRDGRILERGADFLAHAVLDAIVDEFLPYLDRIDEEVDFLEDSIIQDPKPSALRRILELKHSILGLRRVVSPQREVMQRLSRGEFDVISRNCEIYFRDIYDHLVRITDLSEGVRDVVGSTLDTYLSVSSNKMNEIMKALTIVSTIFLPLTLVTSLYGMNFEMMPELHWRYGYLMVWAIMLLIIVGMLWFFRRRRWL</sequence>
<dbReference type="GO" id="GO:0000287">
    <property type="term" value="F:magnesium ion binding"/>
    <property type="evidence" value="ECO:0007669"/>
    <property type="project" value="TreeGrafter"/>
</dbReference>
<keyword evidence="3 8" id="KW-0813">Transport</keyword>
<dbReference type="CDD" id="cd12822">
    <property type="entry name" value="TmCorA-like"/>
    <property type="match status" value="1"/>
</dbReference>
<keyword evidence="5 8" id="KW-0812">Transmembrane</keyword>
<dbReference type="NCBIfam" id="TIGR00383">
    <property type="entry name" value="corA"/>
    <property type="match status" value="1"/>
</dbReference>
<evidence type="ECO:0000256" key="8">
    <source>
        <dbReference type="RuleBase" id="RU362010"/>
    </source>
</evidence>
<dbReference type="InterPro" id="IPR045861">
    <property type="entry name" value="CorA_cytoplasmic_dom"/>
</dbReference>
<dbReference type="Pfam" id="PF01544">
    <property type="entry name" value="CorA"/>
    <property type="match status" value="1"/>
</dbReference>
<feature type="transmembrane region" description="Helical" evidence="8">
    <location>
        <begin position="301"/>
        <end position="321"/>
    </location>
</feature>
<keyword evidence="8" id="KW-0460">Magnesium</keyword>
<dbReference type="Gene3D" id="3.30.460.20">
    <property type="entry name" value="CorA soluble domain-like"/>
    <property type="match status" value="1"/>
</dbReference>
<keyword evidence="6 8" id="KW-1133">Transmembrane helix</keyword>
<evidence type="ECO:0000313" key="10">
    <source>
        <dbReference type="Proteomes" id="UP000050277"/>
    </source>
</evidence>
<dbReference type="SUPFAM" id="SSF143865">
    <property type="entry name" value="CorA soluble domain-like"/>
    <property type="match status" value="1"/>
</dbReference>
<organism evidence="9 10">
    <name type="scientific">Herpetosiphon geysericola</name>
    <dbReference type="NCBI Taxonomy" id="70996"/>
    <lineage>
        <taxon>Bacteria</taxon>
        <taxon>Bacillati</taxon>
        <taxon>Chloroflexota</taxon>
        <taxon>Chloroflexia</taxon>
        <taxon>Herpetosiphonales</taxon>
        <taxon>Herpetosiphonaceae</taxon>
        <taxon>Herpetosiphon</taxon>
    </lineage>
</organism>
<evidence type="ECO:0000256" key="5">
    <source>
        <dbReference type="ARBA" id="ARBA00022692"/>
    </source>
</evidence>
<comment type="function">
    <text evidence="8">Mediates influx of magnesium ions.</text>
</comment>
<dbReference type="SUPFAM" id="SSF144083">
    <property type="entry name" value="Magnesium transport protein CorA, transmembrane region"/>
    <property type="match status" value="1"/>
</dbReference>
<name>A0A0P6Y1Z4_9CHLR</name>
<feature type="transmembrane region" description="Helical" evidence="8">
    <location>
        <begin position="269"/>
        <end position="289"/>
    </location>
</feature>
<comment type="caution">
    <text evidence="9">The sequence shown here is derived from an EMBL/GenBank/DDBJ whole genome shotgun (WGS) entry which is preliminary data.</text>
</comment>
<proteinExistence type="inferred from homology"/>
<keyword evidence="8" id="KW-0406">Ion transport</keyword>
<dbReference type="InterPro" id="IPR045863">
    <property type="entry name" value="CorA_TM1_TM2"/>
</dbReference>
<dbReference type="PATRIC" id="fig|70996.4.peg.4014"/>
<dbReference type="OrthoDB" id="9803416at2"/>
<evidence type="ECO:0000313" key="9">
    <source>
        <dbReference type="EMBL" id="KPL86651.1"/>
    </source>
</evidence>
<dbReference type="InterPro" id="IPR002523">
    <property type="entry name" value="MgTranspt_CorA/ZnTranspt_ZntB"/>
</dbReference>
<keyword evidence="7 8" id="KW-0472">Membrane</keyword>
<keyword evidence="10" id="KW-1185">Reference proteome</keyword>
<dbReference type="GO" id="GO:0015087">
    <property type="term" value="F:cobalt ion transmembrane transporter activity"/>
    <property type="evidence" value="ECO:0007669"/>
    <property type="project" value="UniProtKB-UniRule"/>
</dbReference>
<evidence type="ECO:0000256" key="7">
    <source>
        <dbReference type="ARBA" id="ARBA00023136"/>
    </source>
</evidence>